<evidence type="ECO:0000313" key="2">
    <source>
        <dbReference type="WBParaSite" id="RSKR_0001020800.1"/>
    </source>
</evidence>
<sequence>MDDYLPPVKPLSYYQPSYDTVHAIRQRNKDIRTHKLSVFDVHYFVIVTNCGYKTRTTEIIQKFQENVSFAPINLIRHEAGIAFTITSEEVAFRLEGLSNCFTDPCSFKPYLITVTKVPPNKQRFFRKLGDSELWFINQFCNTNYDHEKKTLDLSNFNHSQEKDESKAHLTLNDPSVLVALTNHISTYCTDVEVLSIKSNHLTSLRYINYLVYSCPNVKVLDLSNNFIRKDEDFQFIQEWNLTELFIGSAFSADNIVGNDKRYFNLTKMFPTLKNIHSKSIALFSKGNTFDHYFSNLAVNKTHCVHKKTERVIMDWLIQFFALYDGDSPMQTRKGLAPFYMPHATFSFSMAAIMDGRAEQLAHGRDFKEEILNTDYQARFRKIRDDKPNGKILTTGSKWRGNLEVIKAISMMKKTEHGSEEFIRKNIFLDVWYEQYPLLGFSVIGSLCDDLDANDNDKLWKNIHCFKRSFFCKCLGTESYVPFKIVSDLLVIFPTDSIGYELVKKNRVRANESCEVRKTVDEFDNLSLLGF</sequence>
<evidence type="ECO:0000313" key="1">
    <source>
        <dbReference type="Proteomes" id="UP000095286"/>
    </source>
</evidence>
<proteinExistence type="predicted"/>
<organism evidence="1 2">
    <name type="scientific">Rhabditophanes sp. KR3021</name>
    <dbReference type="NCBI Taxonomy" id="114890"/>
    <lineage>
        <taxon>Eukaryota</taxon>
        <taxon>Metazoa</taxon>
        <taxon>Ecdysozoa</taxon>
        <taxon>Nematoda</taxon>
        <taxon>Chromadorea</taxon>
        <taxon>Rhabditida</taxon>
        <taxon>Tylenchina</taxon>
        <taxon>Panagrolaimomorpha</taxon>
        <taxon>Strongyloidoidea</taxon>
        <taxon>Alloionematidae</taxon>
        <taxon>Rhabditophanes</taxon>
    </lineage>
</organism>
<dbReference type="WBParaSite" id="RSKR_0001020800.1">
    <property type="protein sequence ID" value="RSKR_0001020800.1"/>
    <property type="gene ID" value="RSKR_0001020800"/>
</dbReference>
<protein>
    <submittedName>
        <fullName evidence="2">NTF2 domain-containing protein</fullName>
    </submittedName>
</protein>
<reference evidence="2" key="1">
    <citation type="submission" date="2016-11" db="UniProtKB">
        <authorList>
            <consortium name="WormBaseParasite"/>
        </authorList>
    </citation>
    <scope>IDENTIFICATION</scope>
    <source>
        <strain evidence="2">KR3021</strain>
    </source>
</reference>
<accession>A0AC35UBV0</accession>
<dbReference type="Proteomes" id="UP000095286">
    <property type="component" value="Unplaced"/>
</dbReference>
<name>A0AC35UBV0_9BILA</name>